<dbReference type="EMBL" id="MU005584">
    <property type="protein sequence ID" value="KAF2683334.1"/>
    <property type="molecule type" value="Genomic_DNA"/>
</dbReference>
<feature type="region of interest" description="Disordered" evidence="6">
    <location>
        <begin position="319"/>
        <end position="338"/>
    </location>
</feature>
<feature type="transmembrane region" description="Helical" evidence="7">
    <location>
        <begin position="137"/>
        <end position="163"/>
    </location>
</feature>
<dbReference type="InterPro" id="IPR052337">
    <property type="entry name" value="SAT4-like"/>
</dbReference>
<feature type="compositionally biased region" description="Polar residues" evidence="6">
    <location>
        <begin position="376"/>
        <end position="399"/>
    </location>
</feature>
<proteinExistence type="inferred from homology"/>
<dbReference type="GO" id="GO:0016020">
    <property type="term" value="C:membrane"/>
    <property type="evidence" value="ECO:0007669"/>
    <property type="project" value="UniProtKB-SubCell"/>
</dbReference>
<feature type="compositionally biased region" description="Low complexity" evidence="6">
    <location>
        <begin position="400"/>
        <end position="428"/>
    </location>
</feature>
<feature type="transmembrane region" description="Helical" evidence="7">
    <location>
        <begin position="219"/>
        <end position="240"/>
    </location>
</feature>
<evidence type="ECO:0000256" key="6">
    <source>
        <dbReference type="SAM" id="MobiDB-lite"/>
    </source>
</evidence>
<gene>
    <name evidence="9" type="ORF">K458DRAFT_418961</name>
</gene>
<evidence type="ECO:0000256" key="3">
    <source>
        <dbReference type="ARBA" id="ARBA00022989"/>
    </source>
</evidence>
<feature type="region of interest" description="Disordered" evidence="6">
    <location>
        <begin position="371"/>
        <end position="456"/>
    </location>
</feature>
<reference evidence="9" key="1">
    <citation type="journal article" date="2020" name="Stud. Mycol.">
        <title>101 Dothideomycetes genomes: a test case for predicting lifestyles and emergence of pathogens.</title>
        <authorList>
            <person name="Haridas S."/>
            <person name="Albert R."/>
            <person name="Binder M."/>
            <person name="Bloem J."/>
            <person name="Labutti K."/>
            <person name="Salamov A."/>
            <person name="Andreopoulos B."/>
            <person name="Baker S."/>
            <person name="Barry K."/>
            <person name="Bills G."/>
            <person name="Bluhm B."/>
            <person name="Cannon C."/>
            <person name="Castanera R."/>
            <person name="Culley D."/>
            <person name="Daum C."/>
            <person name="Ezra D."/>
            <person name="Gonzalez J."/>
            <person name="Henrissat B."/>
            <person name="Kuo A."/>
            <person name="Liang C."/>
            <person name="Lipzen A."/>
            <person name="Lutzoni F."/>
            <person name="Magnuson J."/>
            <person name="Mondo S."/>
            <person name="Nolan M."/>
            <person name="Ohm R."/>
            <person name="Pangilinan J."/>
            <person name="Park H.-J."/>
            <person name="Ramirez L."/>
            <person name="Alfaro M."/>
            <person name="Sun H."/>
            <person name="Tritt A."/>
            <person name="Yoshinaga Y."/>
            <person name="Zwiers L.-H."/>
            <person name="Turgeon B."/>
            <person name="Goodwin S."/>
            <person name="Spatafora J."/>
            <person name="Crous P."/>
            <person name="Grigoriev I."/>
        </authorList>
    </citation>
    <scope>NUCLEOTIDE SEQUENCE</scope>
    <source>
        <strain evidence="9">CBS 122367</strain>
    </source>
</reference>
<evidence type="ECO:0000256" key="4">
    <source>
        <dbReference type="ARBA" id="ARBA00023136"/>
    </source>
</evidence>
<dbReference type="InterPro" id="IPR049326">
    <property type="entry name" value="Rhodopsin_dom_fungi"/>
</dbReference>
<feature type="domain" description="Rhodopsin" evidence="8">
    <location>
        <begin position="41"/>
        <end position="280"/>
    </location>
</feature>
<feature type="compositionally biased region" description="Polar residues" evidence="6">
    <location>
        <begin position="429"/>
        <end position="442"/>
    </location>
</feature>
<evidence type="ECO:0000313" key="9">
    <source>
        <dbReference type="EMBL" id="KAF2683334.1"/>
    </source>
</evidence>
<evidence type="ECO:0000259" key="8">
    <source>
        <dbReference type="Pfam" id="PF20684"/>
    </source>
</evidence>
<comment type="similarity">
    <text evidence="5">Belongs to the SAT4 family.</text>
</comment>
<evidence type="ECO:0000256" key="2">
    <source>
        <dbReference type="ARBA" id="ARBA00022692"/>
    </source>
</evidence>
<feature type="transmembrane region" description="Helical" evidence="7">
    <location>
        <begin position="183"/>
        <end position="207"/>
    </location>
</feature>
<sequence length="554" mass="60304">MKHPSPDQLAYMQAHIDETRQPWLIGANVAFLIVAFVSVALRFTARIKIGTHIGLDDWLIFSAALCVLGHVTCLLITTTRNNFGRHIILVEDARGFTLVTLTAQTFYNLSIPFAKLSILCLYNRIFRRTTGWFMPTLWVSALFVFLSAIPPVFVYIFQCVPIYGLWTDMPPGEHMSCLNFKAAIIAFGVINILSDIYILVLPIPVVLSLQLEKRTKWSVCSLFLVGSVVCIISIVRLVYAKNVETIDPTWDFVIIGILSTLESSAAVMVACMPTWRPLFRFLGRGITSYFSGSNGKSGNGGDAENLRYGNNIAIGRGRWPSMSRGGQPAHDKDNLSSSGVKGARISFILGQKRSDTSMSGESAEKIWRGQDIEMDITNTKSSPSITTTDQATERNSSGSTRAPTPIRATTPIVASPNSNRTITTTSSSKENPSTAHTSNKSSARLPPRSVPDITFSNASPEYTYKASAGADRWESLMKQQQIKNKAKEKSKRHSGEKAKAGKKARYGEVAFGGGTVRGTGDEGESEGRLNGGLGLGLEGISVTKTVVSVSDGGR</sequence>
<evidence type="ECO:0000256" key="5">
    <source>
        <dbReference type="ARBA" id="ARBA00038359"/>
    </source>
</evidence>
<organism evidence="9 10">
    <name type="scientific">Lentithecium fluviatile CBS 122367</name>
    <dbReference type="NCBI Taxonomy" id="1168545"/>
    <lineage>
        <taxon>Eukaryota</taxon>
        <taxon>Fungi</taxon>
        <taxon>Dikarya</taxon>
        <taxon>Ascomycota</taxon>
        <taxon>Pezizomycotina</taxon>
        <taxon>Dothideomycetes</taxon>
        <taxon>Pleosporomycetidae</taxon>
        <taxon>Pleosporales</taxon>
        <taxon>Massarineae</taxon>
        <taxon>Lentitheciaceae</taxon>
        <taxon>Lentithecium</taxon>
    </lineage>
</organism>
<dbReference type="Proteomes" id="UP000799291">
    <property type="component" value="Unassembled WGS sequence"/>
</dbReference>
<keyword evidence="2 7" id="KW-0812">Transmembrane</keyword>
<keyword evidence="3 7" id="KW-1133">Transmembrane helix</keyword>
<comment type="subcellular location">
    <subcellularLocation>
        <location evidence="1">Membrane</location>
        <topology evidence="1">Multi-pass membrane protein</topology>
    </subcellularLocation>
</comment>
<feature type="region of interest" description="Disordered" evidence="6">
    <location>
        <begin position="480"/>
        <end position="534"/>
    </location>
</feature>
<evidence type="ECO:0000313" key="10">
    <source>
        <dbReference type="Proteomes" id="UP000799291"/>
    </source>
</evidence>
<dbReference type="Pfam" id="PF20684">
    <property type="entry name" value="Fung_rhodopsin"/>
    <property type="match status" value="1"/>
</dbReference>
<keyword evidence="4 7" id="KW-0472">Membrane</keyword>
<evidence type="ECO:0000256" key="1">
    <source>
        <dbReference type="ARBA" id="ARBA00004141"/>
    </source>
</evidence>
<feature type="transmembrane region" description="Helical" evidence="7">
    <location>
        <begin position="252"/>
        <end position="275"/>
    </location>
</feature>
<accession>A0A6G1IYK9</accession>
<protein>
    <recommendedName>
        <fullName evidence="8">Rhodopsin domain-containing protein</fullName>
    </recommendedName>
</protein>
<dbReference type="AlphaFoldDB" id="A0A6G1IYK9"/>
<feature type="transmembrane region" description="Helical" evidence="7">
    <location>
        <begin position="23"/>
        <end position="45"/>
    </location>
</feature>
<feature type="transmembrane region" description="Helical" evidence="7">
    <location>
        <begin position="106"/>
        <end position="125"/>
    </location>
</feature>
<feature type="transmembrane region" description="Helical" evidence="7">
    <location>
        <begin position="57"/>
        <end position="77"/>
    </location>
</feature>
<dbReference type="PANTHER" id="PTHR33048">
    <property type="entry name" value="PTH11-LIKE INTEGRAL MEMBRANE PROTEIN (AFU_ORTHOLOGUE AFUA_5G11245)"/>
    <property type="match status" value="1"/>
</dbReference>
<evidence type="ECO:0000256" key="7">
    <source>
        <dbReference type="SAM" id="Phobius"/>
    </source>
</evidence>
<dbReference type="PANTHER" id="PTHR33048:SF47">
    <property type="entry name" value="INTEGRAL MEMBRANE PROTEIN-RELATED"/>
    <property type="match status" value="1"/>
</dbReference>
<name>A0A6G1IYK9_9PLEO</name>
<keyword evidence="10" id="KW-1185">Reference proteome</keyword>
<dbReference type="OrthoDB" id="444631at2759"/>